<dbReference type="GO" id="GO:0005783">
    <property type="term" value="C:endoplasmic reticulum"/>
    <property type="evidence" value="ECO:0007669"/>
    <property type="project" value="TreeGrafter"/>
</dbReference>
<evidence type="ECO:0000313" key="12">
    <source>
        <dbReference type="Proteomes" id="UP000800094"/>
    </source>
</evidence>
<dbReference type="PANTHER" id="PTHR11742:SF29">
    <property type="entry name" value="ALPHA-1,2-MANNOSIDASE"/>
    <property type="match status" value="1"/>
</dbReference>
<dbReference type="Gene3D" id="1.50.10.10">
    <property type="match status" value="1"/>
</dbReference>
<dbReference type="Proteomes" id="UP000800094">
    <property type="component" value="Unassembled WGS sequence"/>
</dbReference>
<protein>
    <recommendedName>
        <fullName evidence="9">alpha-1,2-Mannosidase</fullName>
        <ecNumber evidence="9">3.2.1.-</ecNumber>
    </recommendedName>
</protein>
<feature type="disulfide bond" evidence="8">
    <location>
        <begin position="417"/>
        <end position="446"/>
    </location>
</feature>
<evidence type="ECO:0000256" key="6">
    <source>
        <dbReference type="PIRSR" id="PIRSR601382-1"/>
    </source>
</evidence>
<evidence type="ECO:0000256" key="3">
    <source>
        <dbReference type="ARBA" id="ARBA00007658"/>
    </source>
</evidence>
<dbReference type="EC" id="3.2.1.-" evidence="9"/>
<dbReference type="GeneID" id="54572895"/>
<comment type="cofactor">
    <cofactor evidence="1 7">
        <name>Ca(2+)</name>
        <dbReference type="ChEBI" id="CHEBI:29108"/>
    </cofactor>
</comment>
<evidence type="ECO:0000256" key="2">
    <source>
        <dbReference type="ARBA" id="ARBA00004922"/>
    </source>
</evidence>
<sequence>MVRIKMPRNAASQPMSRRHKRNLTYALIAGFTVGLLYLWTGPVDLLAVPFDQHEAYMNDRANVDGFVSKGSYDWRKAPFHHPVKDYIPLPPGKPRTLAPVQYNFPPESSSQRAKREARRVAVRREFQRSWESYKRCAWGRDELLPLTGEGMETFGGWGATLVDSLDTLWIMGFKKEFYEAVEAIAAIDFGKTETNAISVFETTIRYLGGLLAAYDLSREKVLLEKAVQLGEMLYRAFDTSPNNFPLDRLVIEKAKMKDGPALSADTNICFAGLASLTLEFTRLAQITQQPKYYDAVARVTQFLDREQNSTRIPGLFPIWVNAYKEDISHSNSFTVGAMADSSYEYFPKMYALLGGLEPVYQKIWKDSAAMIDKHMLFRPMLPDSEPGQDLLFCGDVTTTGDPVRIIKLDPEMQHLTCFVGGMFGLAGRLFTDQHHISLGEKLTEGCIYAYKSMPSGIMPEIFNLFPCESRKTCPWNETAYEAEVLRKTYGRTHADYLTTVEEQKMPPGFTYLRDKRYLLRPEAIESVFIMHRITGHEEYLDHAWDMFTSIMRATSTKFANGQVFDVTADPPVEPENKMESFWLAETLKYFYLIFSPPDMISLDEWVFNTEAHPFRRPRVIKVQAGG</sequence>
<dbReference type="InterPro" id="IPR001382">
    <property type="entry name" value="Glyco_hydro_47"/>
</dbReference>
<feature type="active site" evidence="6">
    <location>
        <position position="522"/>
    </location>
</feature>
<dbReference type="SUPFAM" id="SSF48225">
    <property type="entry name" value="Seven-hairpin glycosidases"/>
    <property type="match status" value="1"/>
</dbReference>
<gene>
    <name evidence="11" type="ORF">BU26DRAFT_125250</name>
</gene>
<dbReference type="FunFam" id="1.50.10.10:FF:000037">
    <property type="entry name" value="alpha-1,2-Mannosidase"/>
    <property type="match status" value="1"/>
</dbReference>
<dbReference type="UniPathway" id="UPA00378"/>
<evidence type="ECO:0000313" key="11">
    <source>
        <dbReference type="EMBL" id="KAF2243040.1"/>
    </source>
</evidence>
<keyword evidence="10" id="KW-0472">Membrane</keyword>
<reference evidence="11" key="1">
    <citation type="journal article" date="2020" name="Stud. Mycol.">
        <title>101 Dothideomycetes genomes: a test case for predicting lifestyles and emergence of pathogens.</title>
        <authorList>
            <person name="Haridas S."/>
            <person name="Albert R."/>
            <person name="Binder M."/>
            <person name="Bloem J."/>
            <person name="Labutti K."/>
            <person name="Salamov A."/>
            <person name="Andreopoulos B."/>
            <person name="Baker S."/>
            <person name="Barry K."/>
            <person name="Bills G."/>
            <person name="Bluhm B."/>
            <person name="Cannon C."/>
            <person name="Castanera R."/>
            <person name="Culley D."/>
            <person name="Daum C."/>
            <person name="Ezra D."/>
            <person name="Gonzalez J."/>
            <person name="Henrissat B."/>
            <person name="Kuo A."/>
            <person name="Liang C."/>
            <person name="Lipzen A."/>
            <person name="Lutzoni F."/>
            <person name="Magnuson J."/>
            <person name="Mondo S."/>
            <person name="Nolan M."/>
            <person name="Ohm R."/>
            <person name="Pangilinan J."/>
            <person name="Park H.-J."/>
            <person name="Ramirez L."/>
            <person name="Alfaro M."/>
            <person name="Sun H."/>
            <person name="Tritt A."/>
            <person name="Yoshinaga Y."/>
            <person name="Zwiers L.-H."/>
            <person name="Turgeon B."/>
            <person name="Goodwin S."/>
            <person name="Spatafora J."/>
            <person name="Crous P."/>
            <person name="Grigoriev I."/>
        </authorList>
    </citation>
    <scope>NUCLEOTIDE SEQUENCE</scope>
    <source>
        <strain evidence="11">CBS 122368</strain>
    </source>
</reference>
<keyword evidence="12" id="KW-1185">Reference proteome</keyword>
<keyword evidence="10" id="KW-1133">Transmembrane helix</keyword>
<dbReference type="Pfam" id="PF01532">
    <property type="entry name" value="Glyco_hydro_47"/>
    <property type="match status" value="1"/>
</dbReference>
<organism evidence="11 12">
    <name type="scientific">Trematosphaeria pertusa</name>
    <dbReference type="NCBI Taxonomy" id="390896"/>
    <lineage>
        <taxon>Eukaryota</taxon>
        <taxon>Fungi</taxon>
        <taxon>Dikarya</taxon>
        <taxon>Ascomycota</taxon>
        <taxon>Pezizomycotina</taxon>
        <taxon>Dothideomycetes</taxon>
        <taxon>Pleosporomycetidae</taxon>
        <taxon>Pleosporales</taxon>
        <taxon>Massarineae</taxon>
        <taxon>Trematosphaeriaceae</taxon>
        <taxon>Trematosphaeria</taxon>
    </lineage>
</organism>
<dbReference type="GO" id="GO:0005509">
    <property type="term" value="F:calcium ion binding"/>
    <property type="evidence" value="ECO:0007669"/>
    <property type="project" value="InterPro"/>
</dbReference>
<dbReference type="InterPro" id="IPR012341">
    <property type="entry name" value="6hp_glycosidase-like_sf"/>
</dbReference>
<comment type="pathway">
    <text evidence="2">Protein modification; protein glycosylation.</text>
</comment>
<dbReference type="GO" id="GO:0036503">
    <property type="term" value="P:ERAD pathway"/>
    <property type="evidence" value="ECO:0007669"/>
    <property type="project" value="UniProtKB-ARBA"/>
</dbReference>
<feature type="active site" description="Proton donor" evidence="6">
    <location>
        <position position="201"/>
    </location>
</feature>
<evidence type="ECO:0000256" key="7">
    <source>
        <dbReference type="PIRSR" id="PIRSR601382-2"/>
    </source>
</evidence>
<keyword evidence="4 9" id="KW-0378">Hydrolase</keyword>
<evidence type="ECO:0000256" key="8">
    <source>
        <dbReference type="PIRSR" id="PIRSR601382-3"/>
    </source>
</evidence>
<dbReference type="GO" id="GO:0004571">
    <property type="term" value="F:mannosyl-oligosaccharide 1,2-alpha-mannosidase activity"/>
    <property type="evidence" value="ECO:0007669"/>
    <property type="project" value="InterPro"/>
</dbReference>
<dbReference type="OrthoDB" id="8118055at2759"/>
<keyword evidence="10" id="KW-0812">Transmembrane</keyword>
<evidence type="ECO:0000256" key="9">
    <source>
        <dbReference type="RuleBase" id="RU361193"/>
    </source>
</evidence>
<feature type="active site" description="Proton donor" evidence="6">
    <location>
        <position position="460"/>
    </location>
</feature>
<feature type="transmembrane region" description="Helical" evidence="10">
    <location>
        <begin position="21"/>
        <end position="39"/>
    </location>
</feature>
<name>A0A6A6I0E4_9PLEO</name>
<proteinExistence type="inferred from homology"/>
<dbReference type="InterPro" id="IPR036026">
    <property type="entry name" value="Seven-hairpin_glycosidases"/>
</dbReference>
<dbReference type="AlphaFoldDB" id="A0A6A6I0E4"/>
<dbReference type="PRINTS" id="PR00747">
    <property type="entry name" value="GLYHDRLASE47"/>
</dbReference>
<feature type="active site" evidence="6">
    <location>
        <position position="340"/>
    </location>
</feature>
<keyword evidence="9" id="KW-0326">Glycosidase</keyword>
<comment type="similarity">
    <text evidence="3 9">Belongs to the glycosyl hydrolase 47 family.</text>
</comment>
<feature type="binding site" evidence="7">
    <location>
        <position position="609"/>
    </location>
    <ligand>
        <name>Ca(2+)</name>
        <dbReference type="ChEBI" id="CHEBI:29108"/>
    </ligand>
</feature>
<keyword evidence="5 8" id="KW-1015">Disulfide bond</keyword>
<dbReference type="GO" id="GO:0016020">
    <property type="term" value="C:membrane"/>
    <property type="evidence" value="ECO:0007669"/>
    <property type="project" value="InterPro"/>
</dbReference>
<dbReference type="InterPro" id="IPR050749">
    <property type="entry name" value="Glycosyl_Hydrolase_47"/>
</dbReference>
<evidence type="ECO:0000256" key="4">
    <source>
        <dbReference type="ARBA" id="ARBA00022801"/>
    </source>
</evidence>
<keyword evidence="7" id="KW-0106">Calcium</keyword>
<evidence type="ECO:0000256" key="5">
    <source>
        <dbReference type="ARBA" id="ARBA00023157"/>
    </source>
</evidence>
<accession>A0A6A6I0E4</accession>
<evidence type="ECO:0000256" key="10">
    <source>
        <dbReference type="SAM" id="Phobius"/>
    </source>
</evidence>
<evidence type="ECO:0000256" key="1">
    <source>
        <dbReference type="ARBA" id="ARBA00001913"/>
    </source>
</evidence>
<dbReference type="EMBL" id="ML987206">
    <property type="protein sequence ID" value="KAF2243040.1"/>
    <property type="molecule type" value="Genomic_DNA"/>
</dbReference>
<dbReference type="RefSeq" id="XP_033678044.1">
    <property type="nucleotide sequence ID" value="XM_033819565.1"/>
</dbReference>
<keyword evidence="7" id="KW-0479">Metal-binding</keyword>
<dbReference type="GO" id="GO:0005975">
    <property type="term" value="P:carbohydrate metabolic process"/>
    <property type="evidence" value="ECO:0007669"/>
    <property type="project" value="InterPro"/>
</dbReference>
<dbReference type="PANTHER" id="PTHR11742">
    <property type="entry name" value="MANNOSYL-OLIGOSACCHARIDE ALPHA-1,2-MANNOSIDASE-RELATED"/>
    <property type="match status" value="1"/>
</dbReference>